<protein>
    <recommendedName>
        <fullName evidence="5">L-serine ammonia-lyase</fullName>
        <ecNumber evidence="5">4.3.1.17</ecNumber>
    </recommendedName>
</protein>
<keyword evidence="14" id="KW-1185">Reference proteome</keyword>
<accession>D4D6Y3</accession>
<dbReference type="GO" id="GO:0030170">
    <property type="term" value="F:pyridoxal phosphate binding"/>
    <property type="evidence" value="ECO:0007669"/>
    <property type="project" value="InterPro"/>
</dbReference>
<comment type="caution">
    <text evidence="13">The sequence shown here is derived from an EMBL/GenBank/DDBJ whole genome shotgun (WGS) entry which is preliminary data.</text>
</comment>
<sequence>MGGLKKSGRWQKLEKLEKYGVWLYKKKLPPAPGFCLVREAEFQGFRCRILIHFCHFPYQSFLLSFQYSFVAVGISVQPDITPSAAMGSIEEPKKQQRLRLPWIETPLIESTSLSKAAGCRVFLKLDNLQPSGSFKSRGIGNLVRSHAADPANKGKRLHFFIPSAGNAGLGAAFAASALSYPCTVTVPLNTKPVMVKKLQQAGARVVQHGVNLDEAAVRMREMMKELSDHPTPGGTEVVAIELHPFDRQQIWEGVSSMSDELAYQLPPAEENDPCLHKALPCDAIVCSVGGGGLMNGLIMGIERQAPMLEASANNASTNGTTSATTASTSDDNIHIIATETRGAHSLAASIEKGSLTSLPKISSAASSLGVLRISQKTWDYYNSPPKGIKTHSLVLSDADAARGCLRLAEDEKILVELACGVSVEAAFGPHHQPETDVPPAKKVKLSSEGSAPATNGETVVPGINKTFLQQLIPNFGPQTRVVVVVCGGSNVSLSMAAEWREKLDAGWGSDDPGSIVVPPTSA</sequence>
<evidence type="ECO:0000256" key="7">
    <source>
        <dbReference type="ARBA" id="ARBA00022490"/>
    </source>
</evidence>
<gene>
    <name evidence="13" type="ORF">TRV_02861</name>
</gene>
<dbReference type="PROSITE" id="PS00165">
    <property type="entry name" value="DEHYDRATASE_SER_THR"/>
    <property type="match status" value="1"/>
</dbReference>
<dbReference type="HOGENOM" id="CLU_021152_3_1_1"/>
<evidence type="ECO:0000256" key="6">
    <source>
        <dbReference type="ARBA" id="ARBA00022432"/>
    </source>
</evidence>
<dbReference type="GO" id="GO:0006565">
    <property type="term" value="P:L-serine catabolic process"/>
    <property type="evidence" value="ECO:0007669"/>
    <property type="project" value="TreeGrafter"/>
</dbReference>
<evidence type="ECO:0000256" key="5">
    <source>
        <dbReference type="ARBA" id="ARBA00012093"/>
    </source>
</evidence>
<dbReference type="InterPro" id="IPR036052">
    <property type="entry name" value="TrpB-like_PALP_sf"/>
</dbReference>
<evidence type="ECO:0000256" key="3">
    <source>
        <dbReference type="ARBA" id="ARBA00004742"/>
    </source>
</evidence>
<dbReference type="AlphaFoldDB" id="D4D6Y3"/>
<evidence type="ECO:0000256" key="9">
    <source>
        <dbReference type="ARBA" id="ARBA00023239"/>
    </source>
</evidence>
<comment type="subcellular location">
    <subcellularLocation>
        <location evidence="2">Cytoplasm</location>
    </subcellularLocation>
</comment>
<dbReference type="EC" id="4.3.1.17" evidence="5"/>
<dbReference type="EMBL" id="ACYE01000147">
    <property type="protein sequence ID" value="EFE42421.1"/>
    <property type="molecule type" value="Genomic_DNA"/>
</dbReference>
<keyword evidence="9" id="KW-0456">Lyase</keyword>
<evidence type="ECO:0000259" key="12">
    <source>
        <dbReference type="Pfam" id="PF00291"/>
    </source>
</evidence>
<comment type="catalytic activity">
    <reaction evidence="10">
        <text>L-serine = pyruvate + NH4(+)</text>
        <dbReference type="Rhea" id="RHEA:19169"/>
        <dbReference type="ChEBI" id="CHEBI:15361"/>
        <dbReference type="ChEBI" id="CHEBI:28938"/>
        <dbReference type="ChEBI" id="CHEBI:33384"/>
        <dbReference type="EC" id="4.3.1.17"/>
    </reaction>
</comment>
<evidence type="ECO:0000256" key="4">
    <source>
        <dbReference type="ARBA" id="ARBA00010869"/>
    </source>
</evidence>
<evidence type="ECO:0000256" key="2">
    <source>
        <dbReference type="ARBA" id="ARBA00004496"/>
    </source>
</evidence>
<dbReference type="PANTHER" id="PTHR48078:SF4">
    <property type="entry name" value="DEHYDRATASE, PUTATIVE (AFU_ORTHOLOGUE AFUA_4G07810)-RELATED"/>
    <property type="match status" value="1"/>
</dbReference>
<feature type="compositionally biased region" description="Polar residues" evidence="11">
    <location>
        <begin position="447"/>
        <end position="457"/>
    </location>
</feature>
<dbReference type="Gene3D" id="3.40.50.1100">
    <property type="match status" value="2"/>
</dbReference>
<dbReference type="GO" id="GO:0006567">
    <property type="term" value="P:L-threonine catabolic process"/>
    <property type="evidence" value="ECO:0007669"/>
    <property type="project" value="TreeGrafter"/>
</dbReference>
<dbReference type="OrthoDB" id="7773036at2759"/>
<evidence type="ECO:0000256" key="8">
    <source>
        <dbReference type="ARBA" id="ARBA00022898"/>
    </source>
</evidence>
<evidence type="ECO:0000256" key="10">
    <source>
        <dbReference type="ARBA" id="ARBA00049406"/>
    </source>
</evidence>
<dbReference type="GO" id="GO:0005737">
    <property type="term" value="C:cytoplasm"/>
    <property type="evidence" value="ECO:0007669"/>
    <property type="project" value="UniProtKB-SubCell"/>
</dbReference>
<dbReference type="InterPro" id="IPR050147">
    <property type="entry name" value="Ser/Thr_Dehydratase"/>
</dbReference>
<dbReference type="InterPro" id="IPR001926">
    <property type="entry name" value="TrpB-like_PALP"/>
</dbReference>
<dbReference type="GO" id="GO:0006094">
    <property type="term" value="P:gluconeogenesis"/>
    <property type="evidence" value="ECO:0007669"/>
    <property type="project" value="UniProtKB-KW"/>
</dbReference>
<dbReference type="RefSeq" id="XP_003023039.1">
    <property type="nucleotide sequence ID" value="XM_003022993.1"/>
</dbReference>
<dbReference type="Proteomes" id="UP000008383">
    <property type="component" value="Unassembled WGS sequence"/>
</dbReference>
<reference evidence="14" key="1">
    <citation type="journal article" date="2011" name="Genome Biol.">
        <title>Comparative and functional genomics provide insights into the pathogenicity of dermatophytic fungi.</title>
        <authorList>
            <person name="Burmester A."/>
            <person name="Shelest E."/>
            <person name="Gloeckner G."/>
            <person name="Heddergott C."/>
            <person name="Schindler S."/>
            <person name="Staib P."/>
            <person name="Heidel A."/>
            <person name="Felder M."/>
            <person name="Petzold A."/>
            <person name="Szafranski K."/>
            <person name="Feuermann M."/>
            <person name="Pedruzzi I."/>
            <person name="Priebe S."/>
            <person name="Groth M."/>
            <person name="Winkler R."/>
            <person name="Li W."/>
            <person name="Kniemeyer O."/>
            <person name="Schroeckh V."/>
            <person name="Hertweck C."/>
            <person name="Hube B."/>
            <person name="White T.C."/>
            <person name="Platzer M."/>
            <person name="Guthke R."/>
            <person name="Heitman J."/>
            <person name="Woestemeyer J."/>
            <person name="Zipfel P.F."/>
            <person name="Monod M."/>
            <person name="Brakhage A.A."/>
        </authorList>
    </citation>
    <scope>NUCLEOTIDE SEQUENCE [LARGE SCALE GENOMIC DNA]</scope>
    <source>
        <strain evidence="14">HKI 0517</strain>
    </source>
</reference>
<dbReference type="FunFam" id="3.40.50.1100:FF:000040">
    <property type="entry name" value="L-serine dehydratase, putative"/>
    <property type="match status" value="1"/>
</dbReference>
<feature type="region of interest" description="Disordered" evidence="11">
    <location>
        <begin position="428"/>
        <end position="459"/>
    </location>
</feature>
<dbReference type="InterPro" id="IPR000634">
    <property type="entry name" value="Ser/Thr_deHydtase_PyrdxlP-BS"/>
</dbReference>
<keyword evidence="7" id="KW-0963">Cytoplasm</keyword>
<dbReference type="PANTHER" id="PTHR48078">
    <property type="entry name" value="THREONINE DEHYDRATASE, MITOCHONDRIAL-RELATED"/>
    <property type="match status" value="1"/>
</dbReference>
<feature type="domain" description="Tryptophan synthase beta chain-like PALP" evidence="12">
    <location>
        <begin position="102"/>
        <end position="426"/>
    </location>
</feature>
<dbReference type="GeneID" id="9583059"/>
<dbReference type="GO" id="GO:0009097">
    <property type="term" value="P:isoleucine biosynthetic process"/>
    <property type="evidence" value="ECO:0007669"/>
    <property type="project" value="TreeGrafter"/>
</dbReference>
<name>D4D6Y3_TRIVH</name>
<keyword evidence="6" id="KW-0312">Gluconeogenesis</keyword>
<comment type="similarity">
    <text evidence="4">Belongs to the serine/threonine dehydratase family.</text>
</comment>
<comment type="cofactor">
    <cofactor evidence="1">
        <name>pyridoxal 5'-phosphate</name>
        <dbReference type="ChEBI" id="CHEBI:597326"/>
    </cofactor>
</comment>
<dbReference type="Pfam" id="PF00291">
    <property type="entry name" value="PALP"/>
    <property type="match status" value="1"/>
</dbReference>
<proteinExistence type="inferred from homology"/>
<dbReference type="SUPFAM" id="SSF53686">
    <property type="entry name" value="Tryptophan synthase beta subunit-like PLP-dependent enzymes"/>
    <property type="match status" value="1"/>
</dbReference>
<dbReference type="GO" id="GO:0004794">
    <property type="term" value="F:threonine deaminase activity"/>
    <property type="evidence" value="ECO:0007669"/>
    <property type="project" value="TreeGrafter"/>
</dbReference>
<organism evidence="13 14">
    <name type="scientific">Trichophyton verrucosum (strain HKI 0517)</name>
    <dbReference type="NCBI Taxonomy" id="663202"/>
    <lineage>
        <taxon>Eukaryota</taxon>
        <taxon>Fungi</taxon>
        <taxon>Dikarya</taxon>
        <taxon>Ascomycota</taxon>
        <taxon>Pezizomycotina</taxon>
        <taxon>Eurotiomycetes</taxon>
        <taxon>Eurotiomycetidae</taxon>
        <taxon>Onygenales</taxon>
        <taxon>Arthrodermataceae</taxon>
        <taxon>Trichophyton</taxon>
    </lineage>
</organism>
<comment type="pathway">
    <text evidence="3">Carbohydrate biosynthesis; gluconeogenesis.</text>
</comment>
<evidence type="ECO:0000256" key="11">
    <source>
        <dbReference type="SAM" id="MobiDB-lite"/>
    </source>
</evidence>
<evidence type="ECO:0000256" key="1">
    <source>
        <dbReference type="ARBA" id="ARBA00001933"/>
    </source>
</evidence>
<evidence type="ECO:0000313" key="13">
    <source>
        <dbReference type="EMBL" id="EFE42421.1"/>
    </source>
</evidence>
<keyword evidence="8" id="KW-0663">Pyridoxal phosphate</keyword>
<dbReference type="GO" id="GO:0003941">
    <property type="term" value="F:L-serine ammonia-lyase activity"/>
    <property type="evidence" value="ECO:0007669"/>
    <property type="project" value="UniProtKB-EC"/>
</dbReference>
<dbReference type="KEGG" id="tve:TRV_02861"/>
<evidence type="ECO:0000313" key="14">
    <source>
        <dbReference type="Proteomes" id="UP000008383"/>
    </source>
</evidence>